<keyword evidence="2" id="KW-1185">Reference proteome</keyword>
<name>A0A6G9YEK4_9NOCA</name>
<dbReference type="Proteomes" id="UP000503540">
    <property type="component" value="Chromosome"/>
</dbReference>
<dbReference type="KEGG" id="nah:F5544_18165"/>
<dbReference type="AlphaFoldDB" id="A0A6G9YEK4"/>
<accession>A0A6G9YEK4</accession>
<dbReference type="RefSeq" id="WP_167474305.1">
    <property type="nucleotide sequence ID" value="NZ_CP046172.1"/>
</dbReference>
<proteinExistence type="predicted"/>
<sequence length="84" mass="9028">MSFSIELFPGYKACSSPVSAKRPVFEAARPPRVHFPEKDFTDALASDVVPNDWSHLMLELLTALANLAIEIVKVVGTGISISAG</sequence>
<evidence type="ECO:0000313" key="1">
    <source>
        <dbReference type="EMBL" id="QIS11507.1"/>
    </source>
</evidence>
<protein>
    <submittedName>
        <fullName evidence="1">Uncharacterized protein</fullName>
    </submittedName>
</protein>
<evidence type="ECO:0000313" key="2">
    <source>
        <dbReference type="Proteomes" id="UP000503540"/>
    </source>
</evidence>
<organism evidence="1 2">
    <name type="scientific">Nocardia arthritidis</name>
    <dbReference type="NCBI Taxonomy" id="228602"/>
    <lineage>
        <taxon>Bacteria</taxon>
        <taxon>Bacillati</taxon>
        <taxon>Actinomycetota</taxon>
        <taxon>Actinomycetes</taxon>
        <taxon>Mycobacteriales</taxon>
        <taxon>Nocardiaceae</taxon>
        <taxon>Nocardia</taxon>
    </lineage>
</organism>
<dbReference type="EMBL" id="CP046172">
    <property type="protein sequence ID" value="QIS11507.1"/>
    <property type="molecule type" value="Genomic_DNA"/>
</dbReference>
<reference evidence="1 2" key="1">
    <citation type="journal article" date="2019" name="ACS Chem. Biol.">
        <title>Identification and Mobilization of a Cryptic Antibiotic Biosynthesis Gene Locus from a Human-Pathogenic Nocardia Isolate.</title>
        <authorList>
            <person name="Herisse M."/>
            <person name="Ishida K."/>
            <person name="Porter J.L."/>
            <person name="Howden B."/>
            <person name="Hertweck C."/>
            <person name="Stinear T.P."/>
            <person name="Pidot S.J."/>
        </authorList>
    </citation>
    <scope>NUCLEOTIDE SEQUENCE [LARGE SCALE GENOMIC DNA]</scope>
    <source>
        <strain evidence="1 2">AUSMDU00012717</strain>
    </source>
</reference>
<gene>
    <name evidence="1" type="ORF">F5544_18165</name>
</gene>